<feature type="domain" description="C-type lectin" evidence="1">
    <location>
        <begin position="21"/>
        <end position="119"/>
    </location>
</feature>
<dbReference type="EMBL" id="VEVO01000015">
    <property type="protein sequence ID" value="KAF0030929.1"/>
    <property type="molecule type" value="Genomic_DNA"/>
</dbReference>
<comment type="caution">
    <text evidence="2">The sequence shown here is derived from an EMBL/GenBank/DDBJ whole genome shotgun (WGS) entry which is preliminary data.</text>
</comment>
<dbReference type="SUPFAM" id="SSF56436">
    <property type="entry name" value="C-type lectin-like"/>
    <property type="match status" value="1"/>
</dbReference>
<name>A0A6A4SEI8_SCOMX</name>
<reference evidence="2 3" key="1">
    <citation type="submission" date="2019-06" db="EMBL/GenBank/DDBJ databases">
        <title>Draft genomes of female and male turbot (Scophthalmus maximus).</title>
        <authorList>
            <person name="Xu H."/>
            <person name="Xu X.-W."/>
            <person name="Shao C."/>
            <person name="Chen S."/>
        </authorList>
    </citation>
    <scope>NUCLEOTIDE SEQUENCE [LARGE SCALE GENOMIC DNA]</scope>
    <source>
        <strain evidence="2">Ysfricsl-2016a</strain>
        <tissue evidence="2">Blood</tissue>
    </source>
</reference>
<sequence>MLTLPARRGRARLALLPPVPEEQKFLTKLVQEHPQENVKAAWIGSNDIMLEGDFLYFNGNRMKSNVICWIAAELNDICDHRNKASAGQDGVGPLTQQQIEEYRVWNEIGFAFKRPYLCETQALVLS</sequence>
<dbReference type="Proteomes" id="UP000438429">
    <property type="component" value="Unassembled WGS sequence"/>
</dbReference>
<evidence type="ECO:0000313" key="2">
    <source>
        <dbReference type="EMBL" id="KAF0030929.1"/>
    </source>
</evidence>
<dbReference type="InterPro" id="IPR016187">
    <property type="entry name" value="CTDL_fold"/>
</dbReference>
<dbReference type="PROSITE" id="PS50041">
    <property type="entry name" value="C_TYPE_LECTIN_2"/>
    <property type="match status" value="1"/>
</dbReference>
<accession>A0A6A4SEI8</accession>
<dbReference type="Gene3D" id="3.10.100.10">
    <property type="entry name" value="Mannose-Binding Protein A, subunit A"/>
    <property type="match status" value="1"/>
</dbReference>
<evidence type="ECO:0000259" key="1">
    <source>
        <dbReference type="PROSITE" id="PS50041"/>
    </source>
</evidence>
<gene>
    <name evidence="2" type="ORF">F2P81_017660</name>
</gene>
<evidence type="ECO:0000313" key="3">
    <source>
        <dbReference type="Proteomes" id="UP000438429"/>
    </source>
</evidence>
<dbReference type="InterPro" id="IPR016186">
    <property type="entry name" value="C-type_lectin-like/link_sf"/>
</dbReference>
<dbReference type="InterPro" id="IPR001304">
    <property type="entry name" value="C-type_lectin-like"/>
</dbReference>
<dbReference type="AlphaFoldDB" id="A0A6A4SEI8"/>
<organism evidence="2 3">
    <name type="scientific">Scophthalmus maximus</name>
    <name type="common">Turbot</name>
    <name type="synonym">Psetta maxima</name>
    <dbReference type="NCBI Taxonomy" id="52904"/>
    <lineage>
        <taxon>Eukaryota</taxon>
        <taxon>Metazoa</taxon>
        <taxon>Chordata</taxon>
        <taxon>Craniata</taxon>
        <taxon>Vertebrata</taxon>
        <taxon>Euteleostomi</taxon>
        <taxon>Actinopterygii</taxon>
        <taxon>Neopterygii</taxon>
        <taxon>Teleostei</taxon>
        <taxon>Neoteleostei</taxon>
        <taxon>Acanthomorphata</taxon>
        <taxon>Carangaria</taxon>
        <taxon>Pleuronectiformes</taxon>
        <taxon>Pleuronectoidei</taxon>
        <taxon>Scophthalmidae</taxon>
        <taxon>Scophthalmus</taxon>
    </lineage>
</organism>
<protein>
    <recommendedName>
        <fullName evidence="1">C-type lectin domain-containing protein</fullName>
    </recommendedName>
</protein>
<proteinExistence type="predicted"/>